<accession>A0A0C3NGH2</accession>
<gene>
    <name evidence="2" type="ORF">PHLGIDRAFT_223972</name>
</gene>
<evidence type="ECO:0000256" key="1">
    <source>
        <dbReference type="SAM" id="MobiDB-lite"/>
    </source>
</evidence>
<proteinExistence type="predicted"/>
<evidence type="ECO:0000313" key="3">
    <source>
        <dbReference type="Proteomes" id="UP000053257"/>
    </source>
</evidence>
<feature type="region of interest" description="Disordered" evidence="1">
    <location>
        <begin position="114"/>
        <end position="172"/>
    </location>
</feature>
<organism evidence="2 3">
    <name type="scientific">Phlebiopsis gigantea (strain 11061_1 CR5-6)</name>
    <name type="common">White-rot fungus</name>
    <name type="synonym">Peniophora gigantea</name>
    <dbReference type="NCBI Taxonomy" id="745531"/>
    <lineage>
        <taxon>Eukaryota</taxon>
        <taxon>Fungi</taxon>
        <taxon>Dikarya</taxon>
        <taxon>Basidiomycota</taxon>
        <taxon>Agaricomycotina</taxon>
        <taxon>Agaricomycetes</taxon>
        <taxon>Polyporales</taxon>
        <taxon>Phanerochaetaceae</taxon>
        <taxon>Phlebiopsis</taxon>
    </lineage>
</organism>
<keyword evidence="3" id="KW-1185">Reference proteome</keyword>
<dbReference type="EMBL" id="KN840599">
    <property type="protein sequence ID" value="KIP03814.1"/>
    <property type="molecule type" value="Genomic_DNA"/>
</dbReference>
<feature type="compositionally biased region" description="Polar residues" evidence="1">
    <location>
        <begin position="156"/>
        <end position="166"/>
    </location>
</feature>
<sequence length="172" mass="17766">MPAPEEPNKTDPGAGSITIDRTTPMVPQTTSRTKLEGKVVPAHLYRISRNTANRVLYCSPYKRVGNPSRELEEKALQFKRRRGSCGISITDNAGYLHDGSVMIAGGGVFTVGGSQGGNGSGRNDRLEWNGEGGGNAQNGSVTSANGGSGMADAGQNGVSQSVNTVGRSGGQA</sequence>
<dbReference type="HOGENOM" id="CLU_1555821_0_0_1"/>
<protein>
    <submittedName>
        <fullName evidence="2">Uncharacterized protein</fullName>
    </submittedName>
</protein>
<name>A0A0C3NGH2_PHLG1</name>
<dbReference type="Proteomes" id="UP000053257">
    <property type="component" value="Unassembled WGS sequence"/>
</dbReference>
<dbReference type="AlphaFoldDB" id="A0A0C3NGH2"/>
<feature type="region of interest" description="Disordered" evidence="1">
    <location>
        <begin position="1"/>
        <end position="21"/>
    </location>
</feature>
<reference evidence="2 3" key="1">
    <citation type="journal article" date="2014" name="PLoS Genet.">
        <title>Analysis of the Phlebiopsis gigantea genome, transcriptome and secretome provides insight into its pioneer colonization strategies of wood.</title>
        <authorList>
            <person name="Hori C."/>
            <person name="Ishida T."/>
            <person name="Igarashi K."/>
            <person name="Samejima M."/>
            <person name="Suzuki H."/>
            <person name="Master E."/>
            <person name="Ferreira P."/>
            <person name="Ruiz-Duenas F.J."/>
            <person name="Held B."/>
            <person name="Canessa P."/>
            <person name="Larrondo L.F."/>
            <person name="Schmoll M."/>
            <person name="Druzhinina I.S."/>
            <person name="Kubicek C.P."/>
            <person name="Gaskell J.A."/>
            <person name="Kersten P."/>
            <person name="St John F."/>
            <person name="Glasner J."/>
            <person name="Sabat G."/>
            <person name="Splinter BonDurant S."/>
            <person name="Syed K."/>
            <person name="Yadav J."/>
            <person name="Mgbeahuruike A.C."/>
            <person name="Kovalchuk A."/>
            <person name="Asiegbu F.O."/>
            <person name="Lackner G."/>
            <person name="Hoffmeister D."/>
            <person name="Rencoret J."/>
            <person name="Gutierrez A."/>
            <person name="Sun H."/>
            <person name="Lindquist E."/>
            <person name="Barry K."/>
            <person name="Riley R."/>
            <person name="Grigoriev I.V."/>
            <person name="Henrissat B."/>
            <person name="Kues U."/>
            <person name="Berka R.M."/>
            <person name="Martinez A.T."/>
            <person name="Covert S.F."/>
            <person name="Blanchette R.A."/>
            <person name="Cullen D."/>
        </authorList>
    </citation>
    <scope>NUCLEOTIDE SEQUENCE [LARGE SCALE GENOMIC DNA]</scope>
    <source>
        <strain evidence="2 3">11061_1 CR5-6</strain>
    </source>
</reference>
<evidence type="ECO:0000313" key="2">
    <source>
        <dbReference type="EMBL" id="KIP03814.1"/>
    </source>
</evidence>